<sequence length="597" mass="68986">MQPELTLTRPKRHFLPENYELNAWADAQPFYDNLLSRPLTNADDLRRWFADRSELESYLSENFAWRYIRMTCDTANADLTERLNFFIETIQPPMTELGDELDKKALQSLLLADLTTPEYAIMVRGMRQASAIFRPENIPLQTELQTEERQYAATVGAMTVVIDTDGMREEVTLQKASDRLQSTNRAVREDAWFLIQQRRFDDHDKLDDLFTRLVTLRHQMAQNAGFANYRDYAFAALGRFDYTPDDCFTFHAAVAEAVVPLVSRQMAERQQKLAQNDPSVTTLRPWDHKVDPDGLPPLVPFTTGNELIEKTIRCFDKLDTSGELGGYLRVMRRMGHLDLESRKGKAPGGYNYPLEEIGVPFIFMNATSSLRDLVTMVHEGGHAVHSFLTRELPLKAFRNPPMEVAELASMAMELISMDHWDAFFDPNDSRTPEQAAEQLRRAKRQHLESIIEMLPWVATIDKFQHWVYEHPPGVADDHSVADRRANWTRIFTQFSDTVTDWSGLTHFQEYLWQKQLHLYEVPFYYIEYGIAQLGAIGVWRNYRQNPQQALQGYKNALKLGYKAPIRDIYAAAHVPFDFSKDHIGALMAFVQEEIDKL</sequence>
<dbReference type="GO" id="GO:0006508">
    <property type="term" value="P:proteolysis"/>
    <property type="evidence" value="ECO:0007669"/>
    <property type="project" value="UniProtKB-KW"/>
</dbReference>
<dbReference type="GO" id="GO:0006518">
    <property type="term" value="P:peptide metabolic process"/>
    <property type="evidence" value="ECO:0007669"/>
    <property type="project" value="TreeGrafter"/>
</dbReference>
<protein>
    <submittedName>
        <fullName evidence="8">M3 family oligoendopeptidase</fullName>
    </submittedName>
</protein>
<dbReference type="Gene3D" id="1.10.1370.30">
    <property type="match status" value="1"/>
</dbReference>
<evidence type="ECO:0000259" key="7">
    <source>
        <dbReference type="Pfam" id="PF01432"/>
    </source>
</evidence>
<evidence type="ECO:0000256" key="3">
    <source>
        <dbReference type="ARBA" id="ARBA00022801"/>
    </source>
</evidence>
<dbReference type="AlphaFoldDB" id="A0A939K310"/>
<dbReference type="PANTHER" id="PTHR11804:SF48">
    <property type="entry name" value="PUTATIVE-RELATED"/>
    <property type="match status" value="1"/>
</dbReference>
<dbReference type="RefSeq" id="WP_207337846.1">
    <property type="nucleotide sequence ID" value="NZ_JAFMYU010000024.1"/>
</dbReference>
<reference evidence="8 9" key="1">
    <citation type="submission" date="2021-03" db="EMBL/GenBank/DDBJ databases">
        <title>Fibrella sp. HMF5036 genome sequencing and assembly.</title>
        <authorList>
            <person name="Kang H."/>
            <person name="Kim H."/>
            <person name="Bae S."/>
            <person name="Joh K."/>
        </authorList>
    </citation>
    <scope>NUCLEOTIDE SEQUENCE [LARGE SCALE GENOMIC DNA]</scope>
    <source>
        <strain evidence="8 9">HMF5036</strain>
    </source>
</reference>
<comment type="caution">
    <text evidence="8">The sequence shown here is derived from an EMBL/GenBank/DDBJ whole genome shotgun (WGS) entry which is preliminary data.</text>
</comment>
<evidence type="ECO:0000256" key="6">
    <source>
        <dbReference type="RuleBase" id="RU003435"/>
    </source>
</evidence>
<feature type="domain" description="Peptidase M3A/M3B catalytic" evidence="7">
    <location>
        <begin position="181"/>
        <end position="577"/>
    </location>
</feature>
<dbReference type="SUPFAM" id="SSF55486">
    <property type="entry name" value="Metalloproteases ('zincins'), catalytic domain"/>
    <property type="match status" value="1"/>
</dbReference>
<dbReference type="GO" id="GO:0046872">
    <property type="term" value="F:metal ion binding"/>
    <property type="evidence" value="ECO:0007669"/>
    <property type="project" value="UniProtKB-UniRule"/>
</dbReference>
<accession>A0A939K310</accession>
<dbReference type="PANTHER" id="PTHR11804">
    <property type="entry name" value="PROTEASE M3 THIMET OLIGOPEPTIDASE-RELATED"/>
    <property type="match status" value="1"/>
</dbReference>
<dbReference type="InterPro" id="IPR011976">
    <property type="entry name" value="Pept_M3B_oligopep-rel"/>
</dbReference>
<keyword evidence="9" id="KW-1185">Reference proteome</keyword>
<dbReference type="Pfam" id="PF01432">
    <property type="entry name" value="Peptidase_M3"/>
    <property type="match status" value="1"/>
</dbReference>
<keyword evidence="4 6" id="KW-0862">Zinc</keyword>
<keyword evidence="2 6" id="KW-0479">Metal-binding</keyword>
<dbReference type="NCBIfam" id="TIGR02289">
    <property type="entry name" value="M3_not_pepF"/>
    <property type="match status" value="1"/>
</dbReference>
<dbReference type="InterPro" id="IPR045090">
    <property type="entry name" value="Pept_M3A_M3B"/>
</dbReference>
<evidence type="ECO:0000313" key="8">
    <source>
        <dbReference type="EMBL" id="MBO0933880.1"/>
    </source>
</evidence>
<dbReference type="EMBL" id="JAFMYU010000024">
    <property type="protein sequence ID" value="MBO0933880.1"/>
    <property type="molecule type" value="Genomic_DNA"/>
</dbReference>
<evidence type="ECO:0000256" key="5">
    <source>
        <dbReference type="ARBA" id="ARBA00023049"/>
    </source>
</evidence>
<name>A0A939K310_9BACT</name>
<evidence type="ECO:0000256" key="2">
    <source>
        <dbReference type="ARBA" id="ARBA00022723"/>
    </source>
</evidence>
<gene>
    <name evidence="8" type="ORF">J2I48_22920</name>
</gene>
<keyword evidence="1 6" id="KW-0645">Protease</keyword>
<dbReference type="GO" id="GO:0004222">
    <property type="term" value="F:metalloendopeptidase activity"/>
    <property type="evidence" value="ECO:0007669"/>
    <property type="project" value="InterPro"/>
</dbReference>
<keyword evidence="3 6" id="KW-0378">Hydrolase</keyword>
<dbReference type="CDD" id="cd09606">
    <property type="entry name" value="M3B_PepF"/>
    <property type="match status" value="1"/>
</dbReference>
<dbReference type="InterPro" id="IPR001567">
    <property type="entry name" value="Pept_M3A_M3B_dom"/>
</dbReference>
<comment type="similarity">
    <text evidence="6">Belongs to the peptidase M3 family.</text>
</comment>
<dbReference type="Proteomes" id="UP000664795">
    <property type="component" value="Unassembled WGS sequence"/>
</dbReference>
<comment type="cofactor">
    <cofactor evidence="6">
        <name>Zn(2+)</name>
        <dbReference type="ChEBI" id="CHEBI:29105"/>
    </cofactor>
    <text evidence="6">Binds 1 zinc ion.</text>
</comment>
<organism evidence="8 9">
    <name type="scientific">Fibrella aquatilis</name>
    <dbReference type="NCBI Taxonomy" id="2817059"/>
    <lineage>
        <taxon>Bacteria</taxon>
        <taxon>Pseudomonadati</taxon>
        <taxon>Bacteroidota</taxon>
        <taxon>Cytophagia</taxon>
        <taxon>Cytophagales</taxon>
        <taxon>Spirosomataceae</taxon>
        <taxon>Fibrella</taxon>
    </lineage>
</organism>
<keyword evidence="5 6" id="KW-0482">Metalloprotease</keyword>
<evidence type="ECO:0000256" key="4">
    <source>
        <dbReference type="ARBA" id="ARBA00022833"/>
    </source>
</evidence>
<proteinExistence type="inferred from homology"/>
<evidence type="ECO:0000256" key="1">
    <source>
        <dbReference type="ARBA" id="ARBA00022670"/>
    </source>
</evidence>
<evidence type="ECO:0000313" key="9">
    <source>
        <dbReference type="Proteomes" id="UP000664795"/>
    </source>
</evidence>